<dbReference type="PANTHER" id="PTHR31234">
    <property type="entry name" value="LATE EMBRYOGENESIS ABUNDANT (LEA) HYDROXYPROLINE-RICH GLYCOPROTEIN FAMILY"/>
    <property type="match status" value="1"/>
</dbReference>
<dbReference type="InterPro" id="IPR044839">
    <property type="entry name" value="NDR1-like"/>
</dbReference>
<evidence type="ECO:0000313" key="5">
    <source>
        <dbReference type="Proteomes" id="UP001367508"/>
    </source>
</evidence>
<proteinExistence type="predicted"/>
<dbReference type="GO" id="GO:0098542">
    <property type="term" value="P:defense response to other organism"/>
    <property type="evidence" value="ECO:0007669"/>
    <property type="project" value="InterPro"/>
</dbReference>
<keyword evidence="3" id="KW-0812">Transmembrane</keyword>
<evidence type="ECO:0000256" key="1">
    <source>
        <dbReference type="ARBA" id="ARBA00004370"/>
    </source>
</evidence>
<evidence type="ECO:0008006" key="6">
    <source>
        <dbReference type="Google" id="ProtNLM"/>
    </source>
</evidence>
<comment type="subcellular location">
    <subcellularLocation>
        <location evidence="1">Membrane</location>
    </subcellularLocation>
</comment>
<evidence type="ECO:0000256" key="2">
    <source>
        <dbReference type="ARBA" id="ARBA00023136"/>
    </source>
</evidence>
<gene>
    <name evidence="4" type="ORF">VNO77_06331</name>
</gene>
<sequence length="188" mass="21363">MAKALLSISKQPRRHCCLKFLVILLVCAASGYILWPSDPELLIERLLVRRVKMHPIPPIGVDLFMAVTLKVRNRAMYWMELLDVDVGIRYRGKKLGHVEKEGWHVKGWGFAHVDGEMEFNSLPPSEVAHFLEDLAKGRVPFHAVAEVAGQLGFFVFTFPVNFKAILSCEILINPKDHSIISQHCLHKD</sequence>
<feature type="transmembrane region" description="Helical" evidence="3">
    <location>
        <begin position="16"/>
        <end position="35"/>
    </location>
</feature>
<name>A0AAN9QSV6_CANGL</name>
<comment type="caution">
    <text evidence="4">The sequence shown here is derived from an EMBL/GenBank/DDBJ whole genome shotgun (WGS) entry which is preliminary data.</text>
</comment>
<evidence type="ECO:0000256" key="3">
    <source>
        <dbReference type="SAM" id="Phobius"/>
    </source>
</evidence>
<dbReference type="GO" id="GO:0016020">
    <property type="term" value="C:membrane"/>
    <property type="evidence" value="ECO:0007669"/>
    <property type="project" value="UniProtKB-SubCell"/>
</dbReference>
<dbReference type="AlphaFoldDB" id="A0AAN9QSV6"/>
<evidence type="ECO:0000313" key="4">
    <source>
        <dbReference type="EMBL" id="KAK7349175.1"/>
    </source>
</evidence>
<keyword evidence="2 3" id="KW-0472">Membrane</keyword>
<keyword evidence="3" id="KW-1133">Transmembrane helix</keyword>
<protein>
    <recommendedName>
        <fullName evidence="6">Late embryogenesis abundant protein LEA-2 subgroup domain-containing protein</fullName>
    </recommendedName>
</protein>
<accession>A0AAN9QSV6</accession>
<dbReference type="EMBL" id="JAYMYQ010000002">
    <property type="protein sequence ID" value="KAK7349175.1"/>
    <property type="molecule type" value="Genomic_DNA"/>
</dbReference>
<dbReference type="Proteomes" id="UP001367508">
    <property type="component" value="Unassembled WGS sequence"/>
</dbReference>
<reference evidence="4 5" key="1">
    <citation type="submission" date="2024-01" db="EMBL/GenBank/DDBJ databases">
        <title>The genomes of 5 underutilized Papilionoideae crops provide insights into root nodulation and disease resistanc.</title>
        <authorList>
            <person name="Jiang F."/>
        </authorList>
    </citation>
    <scope>NUCLEOTIDE SEQUENCE [LARGE SCALE GENOMIC DNA]</scope>
    <source>
        <strain evidence="4">LVBAO_FW01</strain>
        <tissue evidence="4">Leaves</tissue>
    </source>
</reference>
<dbReference type="PANTHER" id="PTHR31234:SF59">
    <property type="entry name" value="EMBRYOGENESIS ABUNDANT (LEA) HYDROXYPROLINE-RICH GLYCOPROTEIN FAMILY PROTEIN, PUTATIVE-RELATED"/>
    <property type="match status" value="1"/>
</dbReference>
<keyword evidence="5" id="KW-1185">Reference proteome</keyword>
<organism evidence="4 5">
    <name type="scientific">Canavalia gladiata</name>
    <name type="common">Sword bean</name>
    <name type="synonym">Dolichos gladiatus</name>
    <dbReference type="NCBI Taxonomy" id="3824"/>
    <lineage>
        <taxon>Eukaryota</taxon>
        <taxon>Viridiplantae</taxon>
        <taxon>Streptophyta</taxon>
        <taxon>Embryophyta</taxon>
        <taxon>Tracheophyta</taxon>
        <taxon>Spermatophyta</taxon>
        <taxon>Magnoliopsida</taxon>
        <taxon>eudicotyledons</taxon>
        <taxon>Gunneridae</taxon>
        <taxon>Pentapetalae</taxon>
        <taxon>rosids</taxon>
        <taxon>fabids</taxon>
        <taxon>Fabales</taxon>
        <taxon>Fabaceae</taxon>
        <taxon>Papilionoideae</taxon>
        <taxon>50 kb inversion clade</taxon>
        <taxon>NPAAA clade</taxon>
        <taxon>indigoferoid/millettioid clade</taxon>
        <taxon>Phaseoleae</taxon>
        <taxon>Canavalia</taxon>
    </lineage>
</organism>